<dbReference type="EMBL" id="CACSIM010000006">
    <property type="protein sequence ID" value="CAA0118713.1"/>
    <property type="molecule type" value="Genomic_DNA"/>
</dbReference>
<dbReference type="RefSeq" id="WP_159270082.1">
    <property type="nucleotide sequence ID" value="NZ_CACSIK010000003.1"/>
</dbReference>
<evidence type="ECO:0000313" key="5">
    <source>
        <dbReference type="Proteomes" id="UP000439591"/>
    </source>
</evidence>
<dbReference type="Proteomes" id="UP000435877">
    <property type="component" value="Unassembled WGS sequence"/>
</dbReference>
<dbReference type="AlphaFoldDB" id="A0A5S9Q3Q8"/>
<proteinExistence type="predicted"/>
<dbReference type="Proteomes" id="UP000439591">
    <property type="component" value="Unassembled WGS sequence"/>
</dbReference>
<evidence type="ECO:0000256" key="1">
    <source>
        <dbReference type="SAM" id="MobiDB-lite"/>
    </source>
</evidence>
<evidence type="ECO:0000313" key="2">
    <source>
        <dbReference type="EMBL" id="CAA0111595.1"/>
    </source>
</evidence>
<organism evidence="2 4">
    <name type="scientific">Zhongshania aliphaticivorans</name>
    <dbReference type="NCBI Taxonomy" id="1470434"/>
    <lineage>
        <taxon>Bacteria</taxon>
        <taxon>Pseudomonadati</taxon>
        <taxon>Pseudomonadota</taxon>
        <taxon>Gammaproteobacteria</taxon>
        <taxon>Cellvibrionales</taxon>
        <taxon>Spongiibacteraceae</taxon>
        <taxon>Zhongshania</taxon>
    </lineage>
</organism>
<gene>
    <name evidence="2" type="ORF">IHBHHGIJ_03315</name>
    <name evidence="3" type="ORF">KFEGEMFD_03528</name>
</gene>
<dbReference type="EMBL" id="CACSIK010000003">
    <property type="protein sequence ID" value="CAA0111595.1"/>
    <property type="molecule type" value="Genomic_DNA"/>
</dbReference>
<sequence>MTPFLQRSINAFIISAAIGASSVQAQPGGQQGGERGRPPEEAFTACADLSENQACSVSIGDDNISGSCLKPPRGEDKLLCVPENGRPPKSDK</sequence>
<reference evidence="4 5" key="1">
    <citation type="submission" date="2019-11" db="EMBL/GenBank/DDBJ databases">
        <authorList>
            <person name="Holert J."/>
        </authorList>
    </citation>
    <scope>NUCLEOTIDE SEQUENCE [LARGE SCALE GENOMIC DNA]</scope>
    <source>
        <strain evidence="3">BC3_2A</strain>
        <strain evidence="2">SB11_1A</strain>
    </source>
</reference>
<name>A0A5S9Q3Q8_9GAMM</name>
<accession>A0A5S9Q3Q8</accession>
<dbReference type="OrthoDB" id="5704257at2"/>
<protein>
    <submittedName>
        <fullName evidence="2">Uncharacterized protein</fullName>
    </submittedName>
</protein>
<evidence type="ECO:0000313" key="4">
    <source>
        <dbReference type="Proteomes" id="UP000435877"/>
    </source>
</evidence>
<keyword evidence="4" id="KW-1185">Reference proteome</keyword>
<feature type="region of interest" description="Disordered" evidence="1">
    <location>
        <begin position="66"/>
        <end position="92"/>
    </location>
</feature>
<evidence type="ECO:0000313" key="3">
    <source>
        <dbReference type="EMBL" id="CAA0118713.1"/>
    </source>
</evidence>